<dbReference type="InterPro" id="IPR045087">
    <property type="entry name" value="Cu-oxidase_fam"/>
</dbReference>
<evidence type="ECO:0000313" key="10">
    <source>
        <dbReference type="Proteomes" id="UP000663879"/>
    </source>
</evidence>
<keyword evidence="5" id="KW-0732">Signal</keyword>
<gene>
    <name evidence="9" type="ORF">OXX778_LOCUS17288</name>
</gene>
<evidence type="ECO:0000256" key="4">
    <source>
        <dbReference type="ARBA" id="ARBA00023008"/>
    </source>
</evidence>
<name>A0A814I7E7_9BILA</name>
<keyword evidence="10" id="KW-1185">Reference proteome</keyword>
<dbReference type="InterPro" id="IPR001117">
    <property type="entry name" value="Cu-oxidase_2nd"/>
</dbReference>
<feature type="signal peptide" evidence="5">
    <location>
        <begin position="1"/>
        <end position="17"/>
    </location>
</feature>
<evidence type="ECO:0000313" key="9">
    <source>
        <dbReference type="EMBL" id="CAF1019132.1"/>
    </source>
</evidence>
<evidence type="ECO:0000259" key="8">
    <source>
        <dbReference type="Pfam" id="PF07732"/>
    </source>
</evidence>
<feature type="domain" description="Plastocyanin-like" evidence="8">
    <location>
        <begin position="54"/>
        <end position="163"/>
    </location>
</feature>
<dbReference type="Pfam" id="PF00394">
    <property type="entry name" value="Cu-oxidase"/>
    <property type="match status" value="1"/>
</dbReference>
<dbReference type="GO" id="GO:0005507">
    <property type="term" value="F:copper ion binding"/>
    <property type="evidence" value="ECO:0007669"/>
    <property type="project" value="InterPro"/>
</dbReference>
<dbReference type="InterPro" id="IPR011706">
    <property type="entry name" value="Cu-oxidase_C"/>
</dbReference>
<dbReference type="Gene3D" id="2.60.40.420">
    <property type="entry name" value="Cupredoxins - blue copper proteins"/>
    <property type="match status" value="3"/>
</dbReference>
<dbReference type="GO" id="GO:0016491">
    <property type="term" value="F:oxidoreductase activity"/>
    <property type="evidence" value="ECO:0007669"/>
    <property type="project" value="UniProtKB-KW"/>
</dbReference>
<dbReference type="SUPFAM" id="SSF49503">
    <property type="entry name" value="Cupredoxins"/>
    <property type="match status" value="3"/>
</dbReference>
<evidence type="ECO:0000256" key="2">
    <source>
        <dbReference type="ARBA" id="ARBA00022723"/>
    </source>
</evidence>
<feature type="domain" description="Plastocyanin-like" evidence="7">
    <location>
        <begin position="482"/>
        <end position="624"/>
    </location>
</feature>
<evidence type="ECO:0000256" key="5">
    <source>
        <dbReference type="SAM" id="SignalP"/>
    </source>
</evidence>
<dbReference type="FunFam" id="2.60.40.420:FF:000045">
    <property type="entry name" value="Laccase 2"/>
    <property type="match status" value="1"/>
</dbReference>
<feature type="chain" id="PRO_5032294073" evidence="5">
    <location>
        <begin position="18"/>
        <end position="628"/>
    </location>
</feature>
<dbReference type="InterPro" id="IPR008972">
    <property type="entry name" value="Cupredoxin"/>
</dbReference>
<dbReference type="Proteomes" id="UP000663879">
    <property type="component" value="Unassembled WGS sequence"/>
</dbReference>
<dbReference type="PANTHER" id="PTHR11709">
    <property type="entry name" value="MULTI-COPPER OXIDASE"/>
    <property type="match status" value="1"/>
</dbReference>
<sequence>MFKIFLLILVLINLGECDRYPIDRNNALCDEYSEYCCLTFVVEECLTIPLEENEAISGDGSYKSRMMCINGTYPGPAIVTFAHQKLSITFINNLDSDNFVIHFHGQHQRGSNRADGFQYVTQLPITPGSSFTHNFEAYPTGTFWYHAHNYLFYSLNGPFIVLPRYRKQVVDDSVLMISDFNTPPDYLRLALDGLTRVDIKQPIKEQNPEIRQQMEQAVIKNLFSPPVTSYCLNGKCMGNDPNVQLPLEVINIEQNSNKRLRLINSAAESFFACTVDKHKFEVISLDGMDIQTVENVDTVLVSPGERVDIVIKADQPIGNYWIRCWVQTYSCKFFDTNAPLAYGILRYDTAPEIDPTTEPNNCTNPNNCLTVGCYAKQQFQERKCLTWTDLNSYKPSSVYGLPNPSNVKFFNFDLIGFPLSPRFGINYLSYRDPLSILSSFYVPQTGLTFPNIRELHNRRLQMSACEDCEPIEANSTRLCSCYNSYDIDVSRSSYIYFVFSDLNRDLSNLPIEPHPAHLHGHSFEIIKYYIPGVHFNDTECLGFEIQKDILCDNQNMKGYAKFGCLNARFRKTPSDLKTRNPVLKDTVVIPVNGYVLVRFKPDNPGLWAMHCHNFIHHLVGMLAIINEQ</sequence>
<accession>A0A814I7E7</accession>
<keyword evidence="3" id="KW-0560">Oxidoreductase</keyword>
<keyword evidence="2" id="KW-0479">Metal-binding</keyword>
<evidence type="ECO:0000259" key="6">
    <source>
        <dbReference type="Pfam" id="PF00394"/>
    </source>
</evidence>
<feature type="domain" description="Plastocyanin-like" evidence="6">
    <location>
        <begin position="220"/>
        <end position="349"/>
    </location>
</feature>
<evidence type="ECO:0000259" key="7">
    <source>
        <dbReference type="Pfam" id="PF07731"/>
    </source>
</evidence>
<dbReference type="EMBL" id="CAJNOC010004372">
    <property type="protein sequence ID" value="CAF1019132.1"/>
    <property type="molecule type" value="Genomic_DNA"/>
</dbReference>
<dbReference type="PROSITE" id="PS00080">
    <property type="entry name" value="MULTICOPPER_OXIDASE2"/>
    <property type="match status" value="1"/>
</dbReference>
<keyword evidence="4" id="KW-0186">Copper</keyword>
<proteinExistence type="inferred from homology"/>
<dbReference type="OrthoDB" id="2121828at2759"/>
<evidence type="ECO:0000256" key="3">
    <source>
        <dbReference type="ARBA" id="ARBA00023002"/>
    </source>
</evidence>
<comment type="caution">
    <text evidence="9">The sequence shown here is derived from an EMBL/GenBank/DDBJ whole genome shotgun (WGS) entry which is preliminary data.</text>
</comment>
<protein>
    <submittedName>
        <fullName evidence="9">Uncharacterized protein</fullName>
    </submittedName>
</protein>
<comment type="similarity">
    <text evidence="1">Belongs to the multicopper oxidase family.</text>
</comment>
<dbReference type="Pfam" id="PF07732">
    <property type="entry name" value="Cu-oxidase_3"/>
    <property type="match status" value="1"/>
</dbReference>
<evidence type="ECO:0000256" key="1">
    <source>
        <dbReference type="ARBA" id="ARBA00010609"/>
    </source>
</evidence>
<organism evidence="9 10">
    <name type="scientific">Brachionus calyciflorus</name>
    <dbReference type="NCBI Taxonomy" id="104777"/>
    <lineage>
        <taxon>Eukaryota</taxon>
        <taxon>Metazoa</taxon>
        <taxon>Spiralia</taxon>
        <taxon>Gnathifera</taxon>
        <taxon>Rotifera</taxon>
        <taxon>Eurotatoria</taxon>
        <taxon>Monogononta</taxon>
        <taxon>Pseudotrocha</taxon>
        <taxon>Ploima</taxon>
        <taxon>Brachionidae</taxon>
        <taxon>Brachionus</taxon>
    </lineage>
</organism>
<dbReference type="AlphaFoldDB" id="A0A814I7E7"/>
<dbReference type="Pfam" id="PF07731">
    <property type="entry name" value="Cu-oxidase_2"/>
    <property type="match status" value="1"/>
</dbReference>
<dbReference type="InterPro" id="IPR011707">
    <property type="entry name" value="Cu-oxidase-like_N"/>
</dbReference>
<reference evidence="9" key="1">
    <citation type="submission" date="2021-02" db="EMBL/GenBank/DDBJ databases">
        <authorList>
            <person name="Nowell W R."/>
        </authorList>
    </citation>
    <scope>NUCLEOTIDE SEQUENCE</scope>
    <source>
        <strain evidence="9">Ploen Becks lab</strain>
    </source>
</reference>
<dbReference type="InterPro" id="IPR002355">
    <property type="entry name" value="Cu_oxidase_Cu_BS"/>
</dbReference>
<dbReference type="PANTHER" id="PTHR11709:SF394">
    <property type="entry name" value="FI03373P-RELATED"/>
    <property type="match status" value="1"/>
</dbReference>